<keyword evidence="1" id="KW-0479">Metal-binding</keyword>
<dbReference type="EMBL" id="CAMAPF010000921">
    <property type="protein sequence ID" value="CAH9121377.1"/>
    <property type="molecule type" value="Genomic_DNA"/>
</dbReference>
<dbReference type="AlphaFoldDB" id="A0AAV0EC89"/>
<proteinExistence type="predicted"/>
<organism evidence="6 7">
    <name type="scientific">Cuscuta epithymum</name>
    <dbReference type="NCBI Taxonomy" id="186058"/>
    <lineage>
        <taxon>Eukaryota</taxon>
        <taxon>Viridiplantae</taxon>
        <taxon>Streptophyta</taxon>
        <taxon>Embryophyta</taxon>
        <taxon>Tracheophyta</taxon>
        <taxon>Spermatophyta</taxon>
        <taxon>Magnoliopsida</taxon>
        <taxon>eudicotyledons</taxon>
        <taxon>Gunneridae</taxon>
        <taxon>Pentapetalae</taxon>
        <taxon>asterids</taxon>
        <taxon>lamiids</taxon>
        <taxon>Solanales</taxon>
        <taxon>Convolvulaceae</taxon>
        <taxon>Cuscuteae</taxon>
        <taxon>Cuscuta</taxon>
        <taxon>Cuscuta subgen. Cuscuta</taxon>
    </lineage>
</organism>
<evidence type="ECO:0000313" key="7">
    <source>
        <dbReference type="Proteomes" id="UP001152523"/>
    </source>
</evidence>
<dbReference type="GO" id="GO:0008270">
    <property type="term" value="F:zinc ion binding"/>
    <property type="evidence" value="ECO:0007669"/>
    <property type="project" value="UniProtKB-KW"/>
</dbReference>
<evidence type="ECO:0000313" key="6">
    <source>
        <dbReference type="EMBL" id="CAH9121377.1"/>
    </source>
</evidence>
<gene>
    <name evidence="6" type="ORF">CEPIT_LOCUS23649</name>
    <name evidence="5" type="ORF">CEPIT_LOCUS3229</name>
</gene>
<feature type="domain" description="GRF-type" evidence="4">
    <location>
        <begin position="18"/>
        <end position="57"/>
    </location>
</feature>
<sequence length="131" mass="14864">MAASSSSSLGRKLSAYDPNCLCGVKARLCTTRESGRQFYGCQRWKDGLGCGYFVWKEDLTGLHEEKEAYMGVPGSKECSNHDLKRMMLVMQRDIQTIKLILESEAKEKLFWKRMCQGVVMFVVAALILKKL</sequence>
<keyword evidence="7" id="KW-1185">Reference proteome</keyword>
<comment type="caution">
    <text evidence="6">The sequence shown here is derived from an EMBL/GenBank/DDBJ whole genome shotgun (WGS) entry which is preliminary data.</text>
</comment>
<evidence type="ECO:0000256" key="1">
    <source>
        <dbReference type="ARBA" id="ARBA00022723"/>
    </source>
</evidence>
<evidence type="ECO:0000256" key="2">
    <source>
        <dbReference type="ARBA" id="ARBA00022771"/>
    </source>
</evidence>
<dbReference type="Pfam" id="PF06839">
    <property type="entry name" value="Zn_ribbon_GRF"/>
    <property type="match status" value="1"/>
</dbReference>
<reference evidence="6" key="1">
    <citation type="submission" date="2022-07" db="EMBL/GenBank/DDBJ databases">
        <authorList>
            <person name="Macas J."/>
            <person name="Novak P."/>
            <person name="Neumann P."/>
        </authorList>
    </citation>
    <scope>NUCLEOTIDE SEQUENCE</scope>
</reference>
<keyword evidence="2" id="KW-0863">Zinc-finger</keyword>
<dbReference type="Proteomes" id="UP001152523">
    <property type="component" value="Unassembled WGS sequence"/>
</dbReference>
<name>A0AAV0EC89_9ASTE</name>
<keyword evidence="3" id="KW-0862">Zinc</keyword>
<evidence type="ECO:0000256" key="3">
    <source>
        <dbReference type="ARBA" id="ARBA00022833"/>
    </source>
</evidence>
<evidence type="ECO:0000313" key="5">
    <source>
        <dbReference type="EMBL" id="CAH9069918.1"/>
    </source>
</evidence>
<protein>
    <recommendedName>
        <fullName evidence="4">GRF-type domain-containing protein</fullName>
    </recommendedName>
</protein>
<accession>A0AAV0EC89</accession>
<evidence type="ECO:0000259" key="4">
    <source>
        <dbReference type="Pfam" id="PF06839"/>
    </source>
</evidence>
<dbReference type="InterPro" id="IPR010666">
    <property type="entry name" value="Znf_GRF"/>
</dbReference>
<dbReference type="EMBL" id="CAMAPF010000017">
    <property type="protein sequence ID" value="CAH9069918.1"/>
    <property type="molecule type" value="Genomic_DNA"/>
</dbReference>